<dbReference type="PANTHER" id="PTHR11177:SF317">
    <property type="entry name" value="CHITINASE 12-RELATED"/>
    <property type="match status" value="1"/>
</dbReference>
<dbReference type="Pfam" id="PF04397">
    <property type="entry name" value="LytTR"/>
    <property type="match status" value="1"/>
</dbReference>
<feature type="signal peptide" evidence="5">
    <location>
        <begin position="1"/>
        <end position="20"/>
    </location>
</feature>
<keyword evidence="3" id="KW-0146">Chitin degradation</keyword>
<dbReference type="RefSeq" id="WP_180308018.1">
    <property type="nucleotide sequence ID" value="NZ_CP058952.1"/>
</dbReference>
<dbReference type="InterPro" id="IPR029070">
    <property type="entry name" value="Chitinase_insertion_sf"/>
</dbReference>
<dbReference type="Gene3D" id="3.20.20.80">
    <property type="entry name" value="Glycosidases"/>
    <property type="match status" value="1"/>
</dbReference>
<dbReference type="InterPro" id="IPR017853">
    <property type="entry name" value="GH"/>
</dbReference>
<dbReference type="Gene3D" id="2.40.50.1020">
    <property type="entry name" value="LytTr DNA-binding domain"/>
    <property type="match status" value="1"/>
</dbReference>
<accession>A0A7D5ZCX2</accession>
<dbReference type="AlphaFoldDB" id="A0A7D5ZCX2"/>
<dbReference type="Pfam" id="PF00704">
    <property type="entry name" value="Glyco_hydro_18"/>
    <property type="match status" value="1"/>
</dbReference>
<keyword evidence="4" id="KW-1133">Transmembrane helix</keyword>
<dbReference type="SMART" id="SM00850">
    <property type="entry name" value="LytTR"/>
    <property type="match status" value="1"/>
</dbReference>
<feature type="domain" description="GH18" evidence="7">
    <location>
        <begin position="22"/>
        <end position="388"/>
    </location>
</feature>
<dbReference type="InterPro" id="IPR050314">
    <property type="entry name" value="Glycosyl_Hydrlase_18"/>
</dbReference>
<evidence type="ECO:0000256" key="5">
    <source>
        <dbReference type="SAM" id="SignalP"/>
    </source>
</evidence>
<dbReference type="SUPFAM" id="SSF51445">
    <property type="entry name" value="(Trans)glycosidases"/>
    <property type="match status" value="1"/>
</dbReference>
<dbReference type="EC" id="3.2.1.14" evidence="2"/>
<evidence type="ECO:0000256" key="3">
    <source>
        <dbReference type="ARBA" id="ARBA00023024"/>
    </source>
</evidence>
<keyword evidence="8" id="KW-0238">DNA-binding</keyword>
<comment type="catalytic activity">
    <reaction evidence="1">
        <text>Random endo-hydrolysis of N-acetyl-beta-D-glucosaminide (1-&gt;4)-beta-linkages in chitin and chitodextrins.</text>
        <dbReference type="EC" id="3.2.1.14"/>
    </reaction>
</comment>
<keyword evidence="3" id="KW-0119">Carbohydrate metabolism</keyword>
<feature type="domain" description="HTH LytTR-type" evidence="6">
    <location>
        <begin position="692"/>
        <end position="742"/>
    </location>
</feature>
<keyword evidence="5" id="KW-0732">Signal</keyword>
<dbReference type="GO" id="GO:0008843">
    <property type="term" value="F:endochitinase activity"/>
    <property type="evidence" value="ECO:0007669"/>
    <property type="project" value="UniProtKB-EC"/>
</dbReference>
<evidence type="ECO:0000256" key="2">
    <source>
        <dbReference type="ARBA" id="ARBA00012729"/>
    </source>
</evidence>
<protein>
    <recommendedName>
        <fullName evidence="2">chitinase</fullName>
        <ecNumber evidence="2">3.2.1.14</ecNumber>
    </recommendedName>
</protein>
<feature type="chain" id="PRO_5028941388" description="chitinase" evidence="5">
    <location>
        <begin position="21"/>
        <end position="755"/>
    </location>
</feature>
<keyword evidence="4" id="KW-0472">Membrane</keyword>
<dbReference type="GO" id="GO:0005975">
    <property type="term" value="P:carbohydrate metabolic process"/>
    <property type="evidence" value="ECO:0007669"/>
    <property type="project" value="InterPro"/>
</dbReference>
<gene>
    <name evidence="8" type="ORF">HZU75_04700</name>
</gene>
<keyword evidence="9" id="KW-1185">Reference proteome</keyword>
<dbReference type="InterPro" id="IPR007492">
    <property type="entry name" value="LytTR_DNA-bd_dom"/>
</dbReference>
<dbReference type="PROSITE" id="PS51910">
    <property type="entry name" value="GH18_2"/>
    <property type="match status" value="1"/>
</dbReference>
<dbReference type="InterPro" id="IPR011583">
    <property type="entry name" value="Chitinase_II/V-like_cat"/>
</dbReference>
<proteinExistence type="predicted"/>
<evidence type="ECO:0000256" key="4">
    <source>
        <dbReference type="SAM" id="Phobius"/>
    </source>
</evidence>
<dbReference type="SMART" id="SM00636">
    <property type="entry name" value="Glyco_18"/>
    <property type="match status" value="1"/>
</dbReference>
<dbReference type="SUPFAM" id="SSF54556">
    <property type="entry name" value="Chitinase insertion domain"/>
    <property type="match status" value="1"/>
</dbReference>
<keyword evidence="3" id="KW-0624">Polysaccharide degradation</keyword>
<dbReference type="PROSITE" id="PS50930">
    <property type="entry name" value="HTH_LYTTR"/>
    <property type="match status" value="1"/>
</dbReference>
<feature type="transmembrane region" description="Helical" evidence="4">
    <location>
        <begin position="408"/>
        <end position="428"/>
    </location>
</feature>
<keyword evidence="4" id="KW-0812">Transmembrane</keyword>
<dbReference type="EMBL" id="CP058952">
    <property type="protein sequence ID" value="QLI80884.1"/>
    <property type="molecule type" value="Genomic_DNA"/>
</dbReference>
<evidence type="ECO:0000259" key="7">
    <source>
        <dbReference type="PROSITE" id="PS51910"/>
    </source>
</evidence>
<dbReference type="Proteomes" id="UP000510822">
    <property type="component" value="Chromosome"/>
</dbReference>
<reference evidence="8 9" key="1">
    <citation type="journal article" date="2016" name="Int. J. Syst. Evol. Microbiol.">
        <title>Chitinibacter fontanus sp. nov., isolated from a spring.</title>
        <authorList>
            <person name="Sheu S.Y."/>
            <person name="Li Y.S."/>
            <person name="Young C.C."/>
            <person name="Chen W.M."/>
        </authorList>
    </citation>
    <scope>NUCLEOTIDE SEQUENCE [LARGE SCALE GENOMIC DNA]</scope>
    <source>
        <strain evidence="8 9">STM-7</strain>
    </source>
</reference>
<name>A0A7D5ZCX2_9NEIS</name>
<evidence type="ECO:0000313" key="8">
    <source>
        <dbReference type="EMBL" id="QLI80884.1"/>
    </source>
</evidence>
<evidence type="ECO:0000313" key="9">
    <source>
        <dbReference type="Proteomes" id="UP000510822"/>
    </source>
</evidence>
<evidence type="ECO:0000256" key="1">
    <source>
        <dbReference type="ARBA" id="ARBA00000822"/>
    </source>
</evidence>
<sequence length="755" mass="84872">MRKVLILCAFFSLLALPVQAAKRVFAYYPFWVSYSQTKAMADLPLSRLDQLTYSFAVFDAQGQLQAGDAFADLNKPYTQADGTLLRGNYALLKSLKPHYPQLKTVLAVGGWNYSTHFSSVLADPVLRRTAVQSTLQFLQRHGFDGIEVDWRYPGGGGRDGNSAGPQDGENLLRFVAELRAAQPKLIIGVSAGMQPAQLEQVPWQKLAAQCDYVMLLATDLVGAWSPKTSHKSPLYMPEGKLSIDLAVDTLLGMGLPAKQLAVMIPSQGVSFNGVKAQNNGFGQPHGGVSMGSWDNAQTGPTGVFGQDEIAALKQGQGFVEYWDEVAQANYFYSPTRQQFISIETPRALAAKLAYVNQRDLLGLGLWEITSDASANSLLRQIEREIHPIRALQHDVDLWWQHHPAWVELALGALLALLLLLGVGSVVVAHRRRQQEQLQWLNVRQVKDLVEDLPVQLAQLMHLKQAAPAVFDTRWHDLHEASDRIAWQFNVLQPRAVELRVVEPPASFSAPADPQLAAPRVSPAPDISRVVAFSQFSQRLAEQRSLEKMLEVTMQFLANDPLVHATELLQLDEQLSASESHSAPPDYPAQQLNTELDDYQLKIQFHSQLTEADRSYFQSVLDQLHRVRHSLYELGRQPQLLSELYEIASRRDKLQFIRAEKGYSAIVAQDLRAPSYITLRLRAIRLYFDDSLLIQVHRSYLINPKKVRAAQKRGREGWCVLIADEVIPIARQYLPRIRQDFPHWFVQYDSVELARS</sequence>
<dbReference type="PANTHER" id="PTHR11177">
    <property type="entry name" value="CHITINASE"/>
    <property type="match status" value="1"/>
</dbReference>
<evidence type="ECO:0000259" key="6">
    <source>
        <dbReference type="PROSITE" id="PS50930"/>
    </source>
</evidence>
<dbReference type="Gene3D" id="3.10.50.10">
    <property type="match status" value="1"/>
</dbReference>
<organism evidence="8 9">
    <name type="scientific">Chitinibacter fontanus</name>
    <dbReference type="NCBI Taxonomy" id="1737446"/>
    <lineage>
        <taxon>Bacteria</taxon>
        <taxon>Pseudomonadati</taxon>
        <taxon>Pseudomonadota</taxon>
        <taxon>Betaproteobacteria</taxon>
        <taxon>Neisseriales</taxon>
        <taxon>Chitinibacteraceae</taxon>
        <taxon>Chitinibacter</taxon>
    </lineage>
</organism>
<dbReference type="GO" id="GO:0003677">
    <property type="term" value="F:DNA binding"/>
    <property type="evidence" value="ECO:0007669"/>
    <property type="project" value="UniProtKB-KW"/>
</dbReference>
<dbReference type="GO" id="GO:0006032">
    <property type="term" value="P:chitin catabolic process"/>
    <property type="evidence" value="ECO:0007669"/>
    <property type="project" value="UniProtKB-KW"/>
</dbReference>
<dbReference type="InterPro" id="IPR001223">
    <property type="entry name" value="Glyco_hydro18_cat"/>
</dbReference>
<dbReference type="KEGG" id="cfon:HZU75_04700"/>
<dbReference type="GO" id="GO:0008061">
    <property type="term" value="F:chitin binding"/>
    <property type="evidence" value="ECO:0007669"/>
    <property type="project" value="InterPro"/>
</dbReference>